<keyword evidence="3" id="KW-1185">Reference proteome</keyword>
<protein>
    <submittedName>
        <fullName evidence="2">Uncharacterized protein</fullName>
    </submittedName>
</protein>
<name>A0ABW2UG39_9BACT</name>
<evidence type="ECO:0000256" key="1">
    <source>
        <dbReference type="SAM" id="MobiDB-lite"/>
    </source>
</evidence>
<accession>A0ABW2UG39</accession>
<evidence type="ECO:0000313" key="3">
    <source>
        <dbReference type="Proteomes" id="UP001596513"/>
    </source>
</evidence>
<feature type="region of interest" description="Disordered" evidence="1">
    <location>
        <begin position="21"/>
        <end position="57"/>
    </location>
</feature>
<dbReference type="RefSeq" id="WP_380207205.1">
    <property type="nucleotide sequence ID" value="NZ_JBHTEK010000006.1"/>
</dbReference>
<dbReference type="EMBL" id="JBHTEK010000006">
    <property type="protein sequence ID" value="MFC7671215.1"/>
    <property type="molecule type" value="Genomic_DNA"/>
</dbReference>
<evidence type="ECO:0000313" key="2">
    <source>
        <dbReference type="EMBL" id="MFC7671215.1"/>
    </source>
</evidence>
<proteinExistence type="predicted"/>
<organism evidence="2 3">
    <name type="scientific">Hymenobacter humi</name>
    <dbReference type="NCBI Taxonomy" id="1411620"/>
    <lineage>
        <taxon>Bacteria</taxon>
        <taxon>Pseudomonadati</taxon>
        <taxon>Bacteroidota</taxon>
        <taxon>Cytophagia</taxon>
        <taxon>Cytophagales</taxon>
        <taxon>Hymenobacteraceae</taxon>
        <taxon>Hymenobacter</taxon>
    </lineage>
</organism>
<sequence>MLQQPEQLRLLGFFRPAWQQGTSSPTCPGAGGSAAAHPASTSRRWRRVDPEGLPTCL</sequence>
<reference evidence="3" key="1">
    <citation type="journal article" date="2019" name="Int. J. Syst. Evol. Microbiol.">
        <title>The Global Catalogue of Microorganisms (GCM) 10K type strain sequencing project: providing services to taxonomists for standard genome sequencing and annotation.</title>
        <authorList>
            <consortium name="The Broad Institute Genomics Platform"/>
            <consortium name="The Broad Institute Genome Sequencing Center for Infectious Disease"/>
            <person name="Wu L."/>
            <person name="Ma J."/>
        </authorList>
    </citation>
    <scope>NUCLEOTIDE SEQUENCE [LARGE SCALE GENOMIC DNA]</scope>
    <source>
        <strain evidence="3">JCM 19635</strain>
    </source>
</reference>
<comment type="caution">
    <text evidence="2">The sequence shown here is derived from an EMBL/GenBank/DDBJ whole genome shotgun (WGS) entry which is preliminary data.</text>
</comment>
<gene>
    <name evidence="2" type="ORF">ACFQT0_30315</name>
</gene>
<dbReference type="Proteomes" id="UP001596513">
    <property type="component" value="Unassembled WGS sequence"/>
</dbReference>